<evidence type="ECO:0000256" key="2">
    <source>
        <dbReference type="SAM" id="SignalP"/>
    </source>
</evidence>
<feature type="compositionally biased region" description="Low complexity" evidence="1">
    <location>
        <begin position="83"/>
        <end position="93"/>
    </location>
</feature>
<evidence type="ECO:0000256" key="1">
    <source>
        <dbReference type="SAM" id="MobiDB-lite"/>
    </source>
</evidence>
<dbReference type="EMBL" id="CAJVPS010004752">
    <property type="protein sequence ID" value="CAG8607470.1"/>
    <property type="molecule type" value="Genomic_DNA"/>
</dbReference>
<keyword evidence="2" id="KW-0732">Signal</keyword>
<gene>
    <name evidence="3" type="ORF">ALEPTO_LOCUS8415</name>
</gene>
<reference evidence="3" key="1">
    <citation type="submission" date="2021-06" db="EMBL/GenBank/DDBJ databases">
        <authorList>
            <person name="Kallberg Y."/>
            <person name="Tangrot J."/>
            <person name="Rosling A."/>
        </authorList>
    </citation>
    <scope>NUCLEOTIDE SEQUENCE</scope>
    <source>
        <strain evidence="3">FL130A</strain>
    </source>
</reference>
<accession>A0A9N9CPL7</accession>
<sequence length="104" mass="10776">MKFQSIILSLTVALASVINAQACTIFINGTQYKSQTGNVGGGCFGLGGDNNVTSATVSDPGTNYTFYSDYNCKGTAIGNGTNTTTFNPPLNKPKSVKLTCPPGK</sequence>
<evidence type="ECO:0000313" key="3">
    <source>
        <dbReference type="EMBL" id="CAG8607470.1"/>
    </source>
</evidence>
<comment type="caution">
    <text evidence="3">The sequence shown here is derived from an EMBL/GenBank/DDBJ whole genome shotgun (WGS) entry which is preliminary data.</text>
</comment>
<feature type="chain" id="PRO_5040227555" evidence="2">
    <location>
        <begin position="23"/>
        <end position="104"/>
    </location>
</feature>
<feature type="signal peptide" evidence="2">
    <location>
        <begin position="1"/>
        <end position="22"/>
    </location>
</feature>
<dbReference type="AlphaFoldDB" id="A0A9N9CPL7"/>
<name>A0A9N9CPL7_9GLOM</name>
<dbReference type="Proteomes" id="UP000789508">
    <property type="component" value="Unassembled WGS sequence"/>
</dbReference>
<keyword evidence="4" id="KW-1185">Reference proteome</keyword>
<feature type="region of interest" description="Disordered" evidence="1">
    <location>
        <begin position="83"/>
        <end position="104"/>
    </location>
</feature>
<proteinExistence type="predicted"/>
<protein>
    <submittedName>
        <fullName evidence="3">9958_t:CDS:1</fullName>
    </submittedName>
</protein>
<evidence type="ECO:0000313" key="4">
    <source>
        <dbReference type="Proteomes" id="UP000789508"/>
    </source>
</evidence>
<organism evidence="3 4">
    <name type="scientific">Ambispora leptoticha</name>
    <dbReference type="NCBI Taxonomy" id="144679"/>
    <lineage>
        <taxon>Eukaryota</taxon>
        <taxon>Fungi</taxon>
        <taxon>Fungi incertae sedis</taxon>
        <taxon>Mucoromycota</taxon>
        <taxon>Glomeromycotina</taxon>
        <taxon>Glomeromycetes</taxon>
        <taxon>Archaeosporales</taxon>
        <taxon>Ambisporaceae</taxon>
        <taxon>Ambispora</taxon>
    </lineage>
</organism>